<reference evidence="2 3" key="1">
    <citation type="journal article" date="2011" name="Biochem. Biophys. Res. Commun.">
        <title>Increased number of Arginine-based salt bridges contributes to the thermotolerance of thermotolerant acetic acid bacteria, Acetobacter tropicalis SKU1100.</title>
        <authorList>
            <person name="Matsutani M."/>
            <person name="Hirakawa H."/>
            <person name="Nishikura M."/>
            <person name="Soemphol W."/>
            <person name="Ali I.A.I."/>
            <person name="Yakushi T."/>
            <person name="Matsushita K."/>
        </authorList>
    </citation>
    <scope>NUCLEOTIDE SEQUENCE [LARGE SCALE GENOMIC DNA]</scope>
    <source>
        <strain evidence="2 3">NBRC 101654</strain>
    </source>
</reference>
<dbReference type="AlphaFoldDB" id="F7VAR7"/>
<accession>F7VAR7</accession>
<dbReference type="EMBL" id="BABS01000008">
    <property type="protein sequence ID" value="GAA07462.1"/>
    <property type="molecule type" value="Genomic_DNA"/>
</dbReference>
<sequence length="57" mass="6733">MLAPKRISWLHISYTFLAIAVLSLWSGYSKSHLPIKILYFIPIFLSLRILWTSRKNK</sequence>
<dbReference type="Proteomes" id="UP000004319">
    <property type="component" value="Unassembled WGS sequence"/>
</dbReference>
<keyword evidence="1" id="KW-0812">Transmembrane</keyword>
<name>F7VAR7_9PROT</name>
<protein>
    <submittedName>
        <fullName evidence="2">Uncharacterized protein</fullName>
    </submittedName>
</protein>
<proteinExistence type="predicted"/>
<evidence type="ECO:0000256" key="1">
    <source>
        <dbReference type="SAM" id="Phobius"/>
    </source>
</evidence>
<gene>
    <name evidence="2" type="ORF">ATPR_0466</name>
</gene>
<feature type="transmembrane region" description="Helical" evidence="1">
    <location>
        <begin position="7"/>
        <end position="27"/>
    </location>
</feature>
<evidence type="ECO:0000313" key="2">
    <source>
        <dbReference type="EMBL" id="GAA07462.1"/>
    </source>
</evidence>
<keyword evidence="1" id="KW-1133">Transmembrane helix</keyword>
<feature type="transmembrane region" description="Helical" evidence="1">
    <location>
        <begin position="33"/>
        <end position="51"/>
    </location>
</feature>
<comment type="caution">
    <text evidence="2">The sequence shown here is derived from an EMBL/GenBank/DDBJ whole genome shotgun (WGS) entry which is preliminary data.</text>
</comment>
<keyword evidence="1" id="KW-0472">Membrane</keyword>
<organism evidence="2 3">
    <name type="scientific">Acetobacter tropicalis NBRC 101654</name>
    <dbReference type="NCBI Taxonomy" id="749388"/>
    <lineage>
        <taxon>Bacteria</taxon>
        <taxon>Pseudomonadati</taxon>
        <taxon>Pseudomonadota</taxon>
        <taxon>Alphaproteobacteria</taxon>
        <taxon>Acetobacterales</taxon>
        <taxon>Acetobacteraceae</taxon>
        <taxon>Acetobacter</taxon>
    </lineage>
</organism>
<evidence type="ECO:0000313" key="3">
    <source>
        <dbReference type="Proteomes" id="UP000004319"/>
    </source>
</evidence>